<dbReference type="InterPro" id="IPR053144">
    <property type="entry name" value="Acetyltransferase_Butenolide"/>
</dbReference>
<proteinExistence type="predicted"/>
<keyword evidence="2" id="KW-0808">Transferase</keyword>
<protein>
    <submittedName>
        <fullName evidence="2">GCN5 family acetyltransferase</fullName>
    </submittedName>
</protein>
<dbReference type="InterPro" id="IPR000182">
    <property type="entry name" value="GNAT_dom"/>
</dbReference>
<accession>A0A0T5VLC3</accession>
<dbReference type="PANTHER" id="PTHR43233:SF1">
    <property type="entry name" value="FAMILY N-ACETYLTRANSFERASE, PUTATIVE (AFU_ORTHOLOGUE AFUA_6G03350)-RELATED"/>
    <property type="match status" value="1"/>
</dbReference>
<dbReference type="PANTHER" id="PTHR43233">
    <property type="entry name" value="FAMILY N-ACETYLTRANSFERASE, PUTATIVE (AFU_ORTHOLOGUE AFUA_6G03350)-RELATED"/>
    <property type="match status" value="1"/>
</dbReference>
<comment type="caution">
    <text evidence="2">The sequence shown here is derived from an EMBL/GenBank/DDBJ whole genome shotgun (WGS) entry which is preliminary data.</text>
</comment>
<dbReference type="Pfam" id="PF13673">
    <property type="entry name" value="Acetyltransf_10"/>
    <property type="match status" value="1"/>
</dbReference>
<organism evidence="2 3">
    <name type="scientific">Pedobacter ginsenosidimutans</name>
    <dbReference type="NCBI Taxonomy" id="687842"/>
    <lineage>
        <taxon>Bacteria</taxon>
        <taxon>Pseudomonadati</taxon>
        <taxon>Bacteroidota</taxon>
        <taxon>Sphingobacteriia</taxon>
        <taxon>Sphingobacteriales</taxon>
        <taxon>Sphingobacteriaceae</taxon>
        <taxon>Pedobacter</taxon>
    </lineage>
</organism>
<dbReference type="RefSeq" id="WP_057933724.1">
    <property type="nucleotide sequence ID" value="NZ_LMZQ01000015.1"/>
</dbReference>
<sequence>MNITYEIGVMPTPEEVIELFVQAGLKRPTEPERIALMLKNADLLVTAWQEDKLVGVCRTITDWAWCAYLADLAVFTDLKSSGIGKEMIAITREKIGPQCMLILLSVPTAFDYYPKVGFNKENRAFSIERIK</sequence>
<reference evidence="2 3" key="1">
    <citation type="submission" date="2015-11" db="EMBL/GenBank/DDBJ databases">
        <title>Sequence of Pedobacter ginsenosidimutans.</title>
        <authorList>
            <person name="Carson E."/>
            <person name="Keyser V."/>
            <person name="Newman J."/>
            <person name="Miller J."/>
        </authorList>
    </citation>
    <scope>NUCLEOTIDE SEQUENCE [LARGE SCALE GENOMIC DNA]</scope>
    <source>
        <strain evidence="2 3">KACC 14530</strain>
    </source>
</reference>
<evidence type="ECO:0000313" key="2">
    <source>
        <dbReference type="EMBL" id="KRT14621.1"/>
    </source>
</evidence>
<dbReference type="OrthoDB" id="9775804at2"/>
<dbReference type="InterPro" id="IPR016181">
    <property type="entry name" value="Acyl_CoA_acyltransferase"/>
</dbReference>
<evidence type="ECO:0000313" key="3">
    <source>
        <dbReference type="Proteomes" id="UP000051950"/>
    </source>
</evidence>
<dbReference type="Proteomes" id="UP000051950">
    <property type="component" value="Unassembled WGS sequence"/>
</dbReference>
<dbReference type="STRING" id="687842.ASU31_18295"/>
<dbReference type="EMBL" id="LMZQ01000015">
    <property type="protein sequence ID" value="KRT14621.1"/>
    <property type="molecule type" value="Genomic_DNA"/>
</dbReference>
<dbReference type="AlphaFoldDB" id="A0A0T5VLC3"/>
<dbReference type="Gene3D" id="3.40.630.30">
    <property type="match status" value="1"/>
</dbReference>
<dbReference type="SUPFAM" id="SSF55729">
    <property type="entry name" value="Acyl-CoA N-acyltransferases (Nat)"/>
    <property type="match status" value="1"/>
</dbReference>
<feature type="domain" description="N-acetyltransferase" evidence="1">
    <location>
        <begin position="33"/>
        <end position="125"/>
    </location>
</feature>
<name>A0A0T5VLC3_9SPHI</name>
<keyword evidence="3" id="KW-1185">Reference proteome</keyword>
<dbReference type="GO" id="GO:0016747">
    <property type="term" value="F:acyltransferase activity, transferring groups other than amino-acyl groups"/>
    <property type="evidence" value="ECO:0007669"/>
    <property type="project" value="InterPro"/>
</dbReference>
<evidence type="ECO:0000259" key="1">
    <source>
        <dbReference type="Pfam" id="PF13673"/>
    </source>
</evidence>
<gene>
    <name evidence="2" type="ORF">ASU31_18295</name>
</gene>